<dbReference type="Gene3D" id="2.30.40.10">
    <property type="entry name" value="Urease, subunit C, domain 1"/>
    <property type="match status" value="1"/>
</dbReference>
<dbReference type="SUPFAM" id="SSF51338">
    <property type="entry name" value="Composite domain of metallo-dependent hydrolases"/>
    <property type="match status" value="1"/>
</dbReference>
<proteinExistence type="predicted"/>
<protein>
    <submittedName>
        <fullName evidence="4">Amidohydrolase</fullName>
    </submittedName>
</protein>
<dbReference type="STRING" id="187330.AMS58_19740"/>
<dbReference type="EMBL" id="LHPH01000034">
    <property type="protein sequence ID" value="KPH56772.1"/>
    <property type="molecule type" value="Genomic_DNA"/>
</dbReference>
<name>A0A0N1MRS2_9GAMM</name>
<dbReference type="Gene3D" id="1.20.58.520">
    <property type="entry name" value="Amidohydrolase"/>
    <property type="match status" value="1"/>
</dbReference>
<dbReference type="Proteomes" id="UP000037848">
    <property type="component" value="Unassembled WGS sequence"/>
</dbReference>
<accession>A0A0N1MRS2</accession>
<evidence type="ECO:0000313" key="4">
    <source>
        <dbReference type="EMBL" id="KPH56772.1"/>
    </source>
</evidence>
<dbReference type="SUPFAM" id="SSF49785">
    <property type="entry name" value="Galactose-binding domain-like"/>
    <property type="match status" value="1"/>
</dbReference>
<dbReference type="Gene3D" id="3.30.110.90">
    <property type="entry name" value="Amidohydrolase"/>
    <property type="match status" value="1"/>
</dbReference>
<feature type="chain" id="PRO_5005878299" evidence="1">
    <location>
        <begin position="22"/>
        <end position="617"/>
    </location>
</feature>
<reference evidence="4 5" key="1">
    <citation type="submission" date="2015-08" db="EMBL/GenBank/DDBJ databases">
        <title>Draft Genome Sequence of Pseudoalteromonas porphyrae UCD-SED14.</title>
        <authorList>
            <person name="Coil D.A."/>
            <person name="Jospin G."/>
            <person name="Lee R.D."/>
            <person name="Eisen J.A."/>
        </authorList>
    </citation>
    <scope>NUCLEOTIDE SEQUENCE [LARGE SCALE GENOMIC DNA]</scope>
    <source>
        <strain evidence="4 5">UCD-SED14</strain>
    </source>
</reference>
<feature type="signal peptide" evidence="1">
    <location>
        <begin position="1"/>
        <end position="21"/>
    </location>
</feature>
<evidence type="ECO:0000259" key="2">
    <source>
        <dbReference type="Pfam" id="PF01979"/>
    </source>
</evidence>
<keyword evidence="1" id="KW-0732">Signal</keyword>
<dbReference type="InterPro" id="IPR011059">
    <property type="entry name" value="Metal-dep_hydrolase_composite"/>
</dbReference>
<dbReference type="Gene3D" id="3.40.50.10910">
    <property type="entry name" value="Amidohydrolase"/>
    <property type="match status" value="1"/>
</dbReference>
<feature type="domain" description="Amidohydrolase-related" evidence="2">
    <location>
        <begin position="76"/>
        <end position="426"/>
    </location>
</feature>
<dbReference type="InterPro" id="IPR008979">
    <property type="entry name" value="Galactose-bd-like_sf"/>
</dbReference>
<dbReference type="RefSeq" id="WP_054456043.1">
    <property type="nucleotide sequence ID" value="NZ_LHPH01000034.1"/>
</dbReference>
<organism evidence="4 5">
    <name type="scientific">Pseudoalteromonas porphyrae</name>
    <dbReference type="NCBI Taxonomy" id="187330"/>
    <lineage>
        <taxon>Bacteria</taxon>
        <taxon>Pseudomonadati</taxon>
        <taxon>Pseudomonadota</taxon>
        <taxon>Gammaproteobacteria</taxon>
        <taxon>Alteromonadales</taxon>
        <taxon>Pseudoalteromonadaceae</taxon>
        <taxon>Pseudoalteromonas</taxon>
    </lineage>
</organism>
<dbReference type="AlphaFoldDB" id="A0A0N1MRS2"/>
<dbReference type="Pfam" id="PF01979">
    <property type="entry name" value="Amidohydro_1"/>
    <property type="match status" value="1"/>
</dbReference>
<sequence length="617" mass="67656">MKVITKTAITLSLLSQFNAHAIDLRVDNVRLYQNSTANFSPPSTLYIENGKIVTITKATDTKQKADATINAHNQFALPGLIDLHVHLGSSGSNFSEFQYLPVKSHFNSNLYLGVTNIVDLFSFKQTLDEAAQLKATHVTPNLFYAGTLFTNPGGHGTQFGGSVYEITKDEDIDTLWNKHIATNPHITKAVIETFGGMGKSLTDSQLTELGKRSKAANLPYFVHVSTLLDGKRAIKAGATALAHGINNEAIDEEFITLMKHHRVTYIPTLAVYHNHSDEKHNHGVSSQSQLLRTVPAKLQKCLFEKVPAPSKWTDNAWQARNTAYANIKKLHQAGVVIGTGSDAGNPYTLHGTGLHNELDALKKAGLSNDQIINAATLNGAQAINQGAHIGKLAPGYEASFILLAQNPLVDLKSLHNIAEVFKSGQRIDRSKLIAENKTIEPQGPACNPTITSRKAHIMIDDFIGESPWQALSDKVMGGQSSVELKSEKQSLTINTAVAKATNFGAWAGAEIKYPQLVNASTFKGIRLTYKGSSIPFALSIYHSEVKDWDNFSALLMPSNDWKTLEIPFSDFKQFGFGNQVKWSATKLSGFNLMWRKMPGASDDILKNTLEIKELVYF</sequence>
<evidence type="ECO:0000259" key="3">
    <source>
        <dbReference type="Pfam" id="PF08547"/>
    </source>
</evidence>
<dbReference type="InterPro" id="IPR051781">
    <property type="entry name" value="Metallo-dep_Hydrolase"/>
</dbReference>
<evidence type="ECO:0000313" key="5">
    <source>
        <dbReference type="Proteomes" id="UP000037848"/>
    </source>
</evidence>
<dbReference type="InterPro" id="IPR006680">
    <property type="entry name" value="Amidohydro-rel"/>
</dbReference>
<dbReference type="SUPFAM" id="SSF51556">
    <property type="entry name" value="Metallo-dependent hydrolases"/>
    <property type="match status" value="1"/>
</dbReference>
<dbReference type="OrthoDB" id="6190564at2"/>
<dbReference type="InterPro" id="IPR032466">
    <property type="entry name" value="Metal_Hydrolase"/>
</dbReference>
<keyword evidence="5" id="KW-1185">Reference proteome</keyword>
<gene>
    <name evidence="4" type="ORF">ADS77_20290</name>
</gene>
<dbReference type="PANTHER" id="PTHR43135">
    <property type="entry name" value="ALPHA-D-RIBOSE 1-METHYLPHOSPHONATE 5-TRIPHOSPHATE DIPHOSPHATASE"/>
    <property type="match status" value="1"/>
</dbReference>
<keyword evidence="4" id="KW-0378">Hydrolase</keyword>
<dbReference type="InterPro" id="IPR013857">
    <property type="entry name" value="NADH-UbQ_OxRdtase-assoc_prot30"/>
</dbReference>
<evidence type="ECO:0000256" key="1">
    <source>
        <dbReference type="SAM" id="SignalP"/>
    </source>
</evidence>
<dbReference type="PATRIC" id="fig|187330.3.peg.2985"/>
<dbReference type="PANTHER" id="PTHR43135:SF3">
    <property type="entry name" value="ALPHA-D-RIBOSE 1-METHYLPHOSPHONATE 5-TRIPHOSPHATE DIPHOSPHATASE"/>
    <property type="match status" value="1"/>
</dbReference>
<feature type="domain" description="NADH:ubiquinone oxidoreductase intermediate-associated protein 30" evidence="3">
    <location>
        <begin position="467"/>
        <end position="581"/>
    </location>
</feature>
<dbReference type="GO" id="GO:0016810">
    <property type="term" value="F:hydrolase activity, acting on carbon-nitrogen (but not peptide) bonds"/>
    <property type="evidence" value="ECO:0007669"/>
    <property type="project" value="InterPro"/>
</dbReference>
<comment type="caution">
    <text evidence="4">The sequence shown here is derived from an EMBL/GenBank/DDBJ whole genome shotgun (WGS) entry which is preliminary data.</text>
</comment>
<dbReference type="Pfam" id="PF08547">
    <property type="entry name" value="CIA30"/>
    <property type="match status" value="1"/>
</dbReference>